<dbReference type="GO" id="GO:0005829">
    <property type="term" value="C:cytosol"/>
    <property type="evidence" value="ECO:0007669"/>
    <property type="project" value="UniProtKB-SubCell"/>
</dbReference>
<evidence type="ECO:0000256" key="9">
    <source>
        <dbReference type="ARBA" id="ARBA00023136"/>
    </source>
</evidence>
<dbReference type="GeneID" id="27688368"/>
<dbReference type="PANTHER" id="PTHR21614:SF0">
    <property type="entry name" value="GEO08385P1"/>
    <property type="match status" value="1"/>
</dbReference>
<feature type="compositionally biased region" description="Acidic residues" evidence="10">
    <location>
        <begin position="104"/>
        <end position="116"/>
    </location>
</feature>
<dbReference type="GO" id="GO:0000139">
    <property type="term" value="C:Golgi membrane"/>
    <property type="evidence" value="ECO:0007669"/>
    <property type="project" value="UniProtKB-SubCell"/>
</dbReference>
<evidence type="ECO:0000256" key="10">
    <source>
        <dbReference type="SAM" id="MobiDB-lite"/>
    </source>
</evidence>
<evidence type="ECO:0000256" key="1">
    <source>
        <dbReference type="ARBA" id="ARBA00002743"/>
    </source>
</evidence>
<feature type="region of interest" description="Disordered" evidence="10">
    <location>
        <begin position="309"/>
        <end position="331"/>
    </location>
</feature>
<evidence type="ECO:0000256" key="3">
    <source>
        <dbReference type="ARBA" id="ARBA00004514"/>
    </source>
</evidence>
<dbReference type="VEuPathDB" id="FungiDB:SPPG_04943"/>
<dbReference type="GO" id="GO:0005802">
    <property type="term" value="C:trans-Golgi network"/>
    <property type="evidence" value="ECO:0007669"/>
    <property type="project" value="TreeGrafter"/>
</dbReference>
<dbReference type="InterPro" id="IPR019357">
    <property type="entry name" value="SCOC"/>
</dbReference>
<keyword evidence="8" id="KW-0175">Coiled coil</keyword>
<evidence type="ECO:0000256" key="6">
    <source>
        <dbReference type="ARBA" id="ARBA00022490"/>
    </source>
</evidence>
<keyword evidence="12" id="KW-1185">Reference proteome</keyword>
<dbReference type="AlphaFoldDB" id="A0A0L0HF21"/>
<evidence type="ECO:0000256" key="4">
    <source>
        <dbReference type="ARBA" id="ARBA00004601"/>
    </source>
</evidence>
<organism evidence="11 12">
    <name type="scientific">Spizellomyces punctatus (strain DAOM BR117)</name>
    <dbReference type="NCBI Taxonomy" id="645134"/>
    <lineage>
        <taxon>Eukaryota</taxon>
        <taxon>Fungi</taxon>
        <taxon>Fungi incertae sedis</taxon>
        <taxon>Chytridiomycota</taxon>
        <taxon>Chytridiomycota incertae sedis</taxon>
        <taxon>Chytridiomycetes</taxon>
        <taxon>Spizellomycetales</taxon>
        <taxon>Spizellomycetaceae</taxon>
        <taxon>Spizellomyces</taxon>
    </lineage>
</organism>
<accession>A0A0L0HF21</accession>
<evidence type="ECO:0000313" key="11">
    <source>
        <dbReference type="EMBL" id="KNC99554.1"/>
    </source>
</evidence>
<comment type="similarity">
    <text evidence="5">Belongs to the SCOC family.</text>
</comment>
<gene>
    <name evidence="11" type="ORF">SPPG_04943</name>
</gene>
<comment type="subcellular location">
    <subcellularLocation>
        <location evidence="3">Cytoplasm</location>
        <location evidence="3">Cytosol</location>
    </subcellularLocation>
    <subcellularLocation>
        <location evidence="2">Golgi apparatus membrane</location>
        <topology evidence="2">Peripheral membrane protein</topology>
        <orientation evidence="2">Cytoplasmic side</orientation>
    </subcellularLocation>
    <subcellularLocation>
        <location evidence="4">Golgi apparatus</location>
        <location evidence="4">trans-Golgi network</location>
    </subcellularLocation>
</comment>
<evidence type="ECO:0000256" key="2">
    <source>
        <dbReference type="ARBA" id="ARBA00004255"/>
    </source>
</evidence>
<feature type="compositionally biased region" description="Acidic residues" evidence="10">
    <location>
        <begin position="13"/>
        <end position="22"/>
    </location>
</feature>
<dbReference type="InParanoid" id="A0A0L0HF21"/>
<sequence>MPRTRTRRATDFWEGESSDDEQYSYREKKLEELENPWVAPAALTPVEPPKKPVALPPRVSSLPTPPPGSPTSPKSALGNPWTDGVDTSAGDIGILGNFHAEPVDMSEEHDLEETTENEVVGRTKSSGIEDSSRGSSSRVVSAEEAWQAAHGSIPVIATSGSILNETPNDDPWDLLASSTSATAADQPTKQVSGSADDLLAFLSGDVDNKAKQADEVVRRDVNSVEMAIKQELVEDMSRTTFGAALAAEPSMLERDADAEALIRQVVQLQKGLRTKVNRVVTSKSEYSKQHSENQVLHQYISNLMAATRKMEKDKEAGKTEKAPKRGRRLFG</sequence>
<dbReference type="Pfam" id="PF10224">
    <property type="entry name" value="DUF2205"/>
    <property type="match status" value="1"/>
</dbReference>
<dbReference type="RefSeq" id="XP_016607594.1">
    <property type="nucleotide sequence ID" value="XM_016753184.1"/>
</dbReference>
<keyword evidence="7" id="KW-0333">Golgi apparatus</keyword>
<evidence type="ECO:0000256" key="8">
    <source>
        <dbReference type="ARBA" id="ARBA00023054"/>
    </source>
</evidence>
<comment type="function">
    <text evidence="1">Positive regulator of amino acid starvation-induced autophagy.</text>
</comment>
<feature type="compositionally biased region" description="Low complexity" evidence="10">
    <location>
        <begin position="125"/>
        <end position="139"/>
    </location>
</feature>
<dbReference type="OrthoDB" id="2138438at2759"/>
<name>A0A0L0HF21_SPIPD</name>
<dbReference type="Proteomes" id="UP000053201">
    <property type="component" value="Unassembled WGS sequence"/>
</dbReference>
<feature type="compositionally biased region" description="Basic and acidic residues" evidence="10">
    <location>
        <begin position="309"/>
        <end position="323"/>
    </location>
</feature>
<evidence type="ECO:0000313" key="12">
    <source>
        <dbReference type="Proteomes" id="UP000053201"/>
    </source>
</evidence>
<dbReference type="PANTHER" id="PTHR21614">
    <property type="entry name" value="SHORT COILED COIL PROTEIN"/>
    <property type="match status" value="1"/>
</dbReference>
<dbReference type="Gene3D" id="1.20.5.170">
    <property type="match status" value="1"/>
</dbReference>
<evidence type="ECO:0000256" key="5">
    <source>
        <dbReference type="ARBA" id="ARBA00010880"/>
    </source>
</evidence>
<keyword evidence="6" id="KW-0963">Cytoplasm</keyword>
<evidence type="ECO:0000256" key="7">
    <source>
        <dbReference type="ARBA" id="ARBA00023034"/>
    </source>
</evidence>
<keyword evidence="9" id="KW-0472">Membrane</keyword>
<protein>
    <submittedName>
        <fullName evidence="11">Uncharacterized protein</fullName>
    </submittedName>
</protein>
<feature type="region of interest" description="Disordered" evidence="10">
    <location>
        <begin position="1"/>
        <end position="24"/>
    </location>
</feature>
<reference evidence="11 12" key="1">
    <citation type="submission" date="2009-08" db="EMBL/GenBank/DDBJ databases">
        <title>The Genome Sequence of Spizellomyces punctatus strain DAOM BR117.</title>
        <authorList>
            <consortium name="The Broad Institute Genome Sequencing Platform"/>
            <person name="Russ C."/>
            <person name="Cuomo C."/>
            <person name="Shea T."/>
            <person name="Young S.K."/>
            <person name="Zeng Q."/>
            <person name="Koehrsen M."/>
            <person name="Haas B."/>
            <person name="Borodovsky M."/>
            <person name="Guigo R."/>
            <person name="Alvarado L."/>
            <person name="Berlin A."/>
            <person name="Bochicchio J."/>
            <person name="Borenstein D."/>
            <person name="Chapman S."/>
            <person name="Chen Z."/>
            <person name="Engels R."/>
            <person name="Freedman E."/>
            <person name="Gellesch M."/>
            <person name="Goldberg J."/>
            <person name="Griggs A."/>
            <person name="Gujja S."/>
            <person name="Heiman D."/>
            <person name="Hepburn T."/>
            <person name="Howarth C."/>
            <person name="Jen D."/>
            <person name="Larson L."/>
            <person name="Lewis B."/>
            <person name="Mehta T."/>
            <person name="Park D."/>
            <person name="Pearson M."/>
            <person name="Roberts A."/>
            <person name="Saif S."/>
            <person name="Shenoy N."/>
            <person name="Sisk P."/>
            <person name="Stolte C."/>
            <person name="Sykes S."/>
            <person name="Thomson T."/>
            <person name="Walk T."/>
            <person name="White J."/>
            <person name="Yandava C."/>
            <person name="Burger G."/>
            <person name="Gray M.W."/>
            <person name="Holland P.W.H."/>
            <person name="King N."/>
            <person name="Lang F.B.F."/>
            <person name="Roger A.J."/>
            <person name="Ruiz-Trillo I."/>
            <person name="Lander E."/>
            <person name="Nusbaum C."/>
        </authorList>
    </citation>
    <scope>NUCLEOTIDE SEQUENCE [LARGE SCALE GENOMIC DNA]</scope>
    <source>
        <strain evidence="11 12">DAOM BR117</strain>
    </source>
</reference>
<dbReference type="EMBL" id="KQ257457">
    <property type="protein sequence ID" value="KNC99554.1"/>
    <property type="molecule type" value="Genomic_DNA"/>
</dbReference>
<proteinExistence type="inferred from homology"/>
<feature type="region of interest" description="Disordered" evidence="10">
    <location>
        <begin position="36"/>
        <end position="139"/>
    </location>
</feature>